<evidence type="ECO:0000313" key="3">
    <source>
        <dbReference type="Proteomes" id="UP000836841"/>
    </source>
</evidence>
<keyword evidence="3" id="KW-1185">Reference proteome</keyword>
<dbReference type="Proteomes" id="UP000836841">
    <property type="component" value="Chromosome 1"/>
</dbReference>
<evidence type="ECO:0000313" key="2">
    <source>
        <dbReference type="EMBL" id="CAH2035608.1"/>
    </source>
</evidence>
<dbReference type="EMBL" id="OU466857">
    <property type="protein sequence ID" value="CAH2035608.1"/>
    <property type="molecule type" value="Genomic_DNA"/>
</dbReference>
<dbReference type="PANTHER" id="PTHR46148:SF52">
    <property type="entry name" value="OS04G0603800 PROTEIN"/>
    <property type="match status" value="1"/>
</dbReference>
<dbReference type="InterPro" id="IPR056924">
    <property type="entry name" value="SH3_Tf2-1"/>
</dbReference>
<dbReference type="AlphaFoldDB" id="A0AAU9R7T4"/>
<dbReference type="PANTHER" id="PTHR46148">
    <property type="entry name" value="CHROMO DOMAIN-CONTAINING PROTEIN"/>
    <property type="match status" value="1"/>
</dbReference>
<organism evidence="2 3">
    <name type="scientific">Thlaspi arvense</name>
    <name type="common">Field penny-cress</name>
    <dbReference type="NCBI Taxonomy" id="13288"/>
    <lineage>
        <taxon>Eukaryota</taxon>
        <taxon>Viridiplantae</taxon>
        <taxon>Streptophyta</taxon>
        <taxon>Embryophyta</taxon>
        <taxon>Tracheophyta</taxon>
        <taxon>Spermatophyta</taxon>
        <taxon>Magnoliopsida</taxon>
        <taxon>eudicotyledons</taxon>
        <taxon>Gunneridae</taxon>
        <taxon>Pentapetalae</taxon>
        <taxon>rosids</taxon>
        <taxon>malvids</taxon>
        <taxon>Brassicales</taxon>
        <taxon>Brassicaceae</taxon>
        <taxon>Thlaspideae</taxon>
        <taxon>Thlaspi</taxon>
    </lineage>
</organism>
<evidence type="ECO:0000259" key="1">
    <source>
        <dbReference type="Pfam" id="PF24626"/>
    </source>
</evidence>
<accession>A0AAU9R7T4</accession>
<protein>
    <recommendedName>
        <fullName evidence="1">Tf2-1-like SH3-like domain-containing protein</fullName>
    </recommendedName>
</protein>
<reference evidence="2 3" key="1">
    <citation type="submission" date="2022-03" db="EMBL/GenBank/DDBJ databases">
        <authorList>
            <person name="Nunn A."/>
            <person name="Chopra R."/>
            <person name="Nunn A."/>
            <person name="Contreras Garrido A."/>
        </authorList>
    </citation>
    <scope>NUCLEOTIDE SEQUENCE [LARGE SCALE GENOMIC DNA]</scope>
</reference>
<sequence length="165" mass="19467">MVYLKALTYKGTDRTAMYAKLSSRYMGLYRIVERVGVVAYKMDLPSEMRVFHNVFHVSQLRKHITERETVIEEAHADLQKDLAVVARPVRVIDRKEKTERGKLVRMVQVIWDCNGHEQVTWEKEARMKDEYPKWFDKLQTDESDSRTNPKWVGESCSISIRENSE</sequence>
<gene>
    <name evidence="2" type="ORF">TAV2_LOCUS49</name>
</gene>
<feature type="domain" description="Tf2-1-like SH3-like" evidence="1">
    <location>
        <begin position="1"/>
        <end position="63"/>
    </location>
</feature>
<dbReference type="Pfam" id="PF24626">
    <property type="entry name" value="SH3_Tf2-1"/>
    <property type="match status" value="1"/>
</dbReference>
<name>A0AAU9R7T4_THLAR</name>
<proteinExistence type="predicted"/>